<gene>
    <name evidence="3" type="ORF">C2845_PM07G26490</name>
</gene>
<protein>
    <submittedName>
        <fullName evidence="3">Uncharacterized protein</fullName>
    </submittedName>
</protein>
<accession>A0A3L6SQN2</accession>
<feature type="region of interest" description="Disordered" evidence="1">
    <location>
        <begin position="215"/>
        <end position="264"/>
    </location>
</feature>
<evidence type="ECO:0000313" key="4">
    <source>
        <dbReference type="Proteomes" id="UP000275267"/>
    </source>
</evidence>
<evidence type="ECO:0000256" key="1">
    <source>
        <dbReference type="SAM" id="MobiDB-lite"/>
    </source>
</evidence>
<keyword evidence="2" id="KW-1133">Transmembrane helix</keyword>
<sequence>MVGKTQITIYWAPPLRLQPSPFVAVTATRQFIVLPSVTHLILHGLLNDSAKVGSSCLAGRGTREKRSVVIQARRGDGRAGGRRSLRGREEKKGRCDGGVGAGGVVGLGRGGRCGRDDSSSGGVLGSFRTGDDLFVRRNRGCVVLLVTLRITCACGRGPARHVCAAAGPVVAGRGIPCARPALRPPTVGGRARVSLGLCACGLWARACRIRGGREERVPCSGRPRPDAARGPGVVSADSCGPGAARGPASEGSDSRGGRLSSPWGPLRAAPPEGCRCRFPSFYYSSPAWMLWFFLVHLILYAAHAVWATATRLYYFLHEPVTSTPDVLEIH</sequence>
<dbReference type="AlphaFoldDB" id="A0A3L6SQN2"/>
<proteinExistence type="predicted"/>
<dbReference type="Proteomes" id="UP000275267">
    <property type="component" value="Unassembled WGS sequence"/>
</dbReference>
<feature type="compositionally biased region" description="Basic and acidic residues" evidence="1">
    <location>
        <begin position="215"/>
        <end position="227"/>
    </location>
</feature>
<name>A0A3L6SQN2_PANMI</name>
<keyword evidence="4" id="KW-1185">Reference proteome</keyword>
<reference evidence="4" key="1">
    <citation type="journal article" date="2019" name="Nat. Commun.">
        <title>The genome of broomcorn millet.</title>
        <authorList>
            <person name="Zou C."/>
            <person name="Miki D."/>
            <person name="Li D."/>
            <person name="Tang Q."/>
            <person name="Xiao L."/>
            <person name="Rajput S."/>
            <person name="Deng P."/>
            <person name="Jia W."/>
            <person name="Huang R."/>
            <person name="Zhang M."/>
            <person name="Sun Y."/>
            <person name="Hu J."/>
            <person name="Fu X."/>
            <person name="Schnable P.S."/>
            <person name="Li F."/>
            <person name="Zhang H."/>
            <person name="Feng B."/>
            <person name="Zhu X."/>
            <person name="Liu R."/>
            <person name="Schnable J.C."/>
            <person name="Zhu J.-K."/>
            <person name="Zhang H."/>
        </authorList>
    </citation>
    <scope>NUCLEOTIDE SEQUENCE [LARGE SCALE GENOMIC DNA]</scope>
</reference>
<evidence type="ECO:0000256" key="2">
    <source>
        <dbReference type="SAM" id="Phobius"/>
    </source>
</evidence>
<keyword evidence="2" id="KW-0472">Membrane</keyword>
<keyword evidence="2" id="KW-0812">Transmembrane</keyword>
<feature type="transmembrane region" description="Helical" evidence="2">
    <location>
        <begin position="288"/>
        <end position="309"/>
    </location>
</feature>
<dbReference type="EMBL" id="PQIB02000004">
    <property type="protein sequence ID" value="RLN24034.1"/>
    <property type="molecule type" value="Genomic_DNA"/>
</dbReference>
<organism evidence="3 4">
    <name type="scientific">Panicum miliaceum</name>
    <name type="common">Proso millet</name>
    <name type="synonym">Broomcorn millet</name>
    <dbReference type="NCBI Taxonomy" id="4540"/>
    <lineage>
        <taxon>Eukaryota</taxon>
        <taxon>Viridiplantae</taxon>
        <taxon>Streptophyta</taxon>
        <taxon>Embryophyta</taxon>
        <taxon>Tracheophyta</taxon>
        <taxon>Spermatophyta</taxon>
        <taxon>Magnoliopsida</taxon>
        <taxon>Liliopsida</taxon>
        <taxon>Poales</taxon>
        <taxon>Poaceae</taxon>
        <taxon>PACMAD clade</taxon>
        <taxon>Panicoideae</taxon>
        <taxon>Panicodae</taxon>
        <taxon>Paniceae</taxon>
        <taxon>Panicinae</taxon>
        <taxon>Panicum</taxon>
        <taxon>Panicum sect. Panicum</taxon>
    </lineage>
</organism>
<comment type="caution">
    <text evidence="3">The sequence shown here is derived from an EMBL/GenBank/DDBJ whole genome shotgun (WGS) entry which is preliminary data.</text>
</comment>
<evidence type="ECO:0000313" key="3">
    <source>
        <dbReference type="EMBL" id="RLN24034.1"/>
    </source>
</evidence>